<dbReference type="Proteomes" id="UP000298493">
    <property type="component" value="Unassembled WGS sequence"/>
</dbReference>
<organism evidence="2 3">
    <name type="scientific">Venturia nashicola</name>
    <dbReference type="NCBI Taxonomy" id="86259"/>
    <lineage>
        <taxon>Eukaryota</taxon>
        <taxon>Fungi</taxon>
        <taxon>Dikarya</taxon>
        <taxon>Ascomycota</taxon>
        <taxon>Pezizomycotina</taxon>
        <taxon>Dothideomycetes</taxon>
        <taxon>Pleosporomycetidae</taxon>
        <taxon>Venturiales</taxon>
        <taxon>Venturiaceae</taxon>
        <taxon>Venturia</taxon>
    </lineage>
</organism>
<feature type="compositionally biased region" description="Polar residues" evidence="1">
    <location>
        <begin position="257"/>
        <end position="266"/>
    </location>
</feature>
<feature type="compositionally biased region" description="Basic residues" evidence="1">
    <location>
        <begin position="334"/>
        <end position="343"/>
    </location>
</feature>
<evidence type="ECO:0000256" key="1">
    <source>
        <dbReference type="SAM" id="MobiDB-lite"/>
    </source>
</evidence>
<evidence type="ECO:0000313" key="3">
    <source>
        <dbReference type="Proteomes" id="UP000298493"/>
    </source>
</evidence>
<feature type="region of interest" description="Disordered" evidence="1">
    <location>
        <begin position="204"/>
        <end position="343"/>
    </location>
</feature>
<reference evidence="2 3" key="1">
    <citation type="submission" date="2019-04" db="EMBL/GenBank/DDBJ databases">
        <title>High contiguity whole genome sequence and gene annotation resource for two Venturia nashicola isolates.</title>
        <authorList>
            <person name="Prokchorchik M."/>
            <person name="Won K."/>
            <person name="Lee Y."/>
            <person name="Choi E.D."/>
            <person name="Segonzac C."/>
            <person name="Sohn K.H."/>
        </authorList>
    </citation>
    <scope>NUCLEOTIDE SEQUENCE [LARGE SCALE GENOMIC DNA]</scope>
    <source>
        <strain evidence="2 3">PRI2</strain>
    </source>
</reference>
<feature type="region of interest" description="Disordered" evidence="1">
    <location>
        <begin position="72"/>
        <end position="107"/>
    </location>
</feature>
<protein>
    <submittedName>
        <fullName evidence="2">Uncharacterized protein</fullName>
    </submittedName>
</protein>
<sequence length="343" mass="37403">MDQDITPLHLQEGGFVTLSDGRHVWSTGVIEYPDGYTDTSRPGIAGVIPPADGSHGTSLDPFGRSIKIVSVPRNFTSQGPKQEAGPSGRSENPETNGEFRLENQTATTTKRAPLNLDPYTGYYRAFVKFMDGKKVSEAELRQHLEKFGPLGPYLTPSSGTTKNHTTFAEFKTLQGFKAAEAAGRHPLGDVEIWIQERDDRELLRNKRTRPGAGNGPPMPPPPVRGFADRGGKATSPGLRPSQLPPINTFPRILNNPHAASTFSPSRIGTPGAPSLAVARYEADSGPSFPGGCGFPRRDRANSIRNDNRTEARRPSITATTYERRTSLFEDLGHRRGVSHPRPD</sequence>
<feature type="compositionally biased region" description="Basic and acidic residues" evidence="1">
    <location>
        <begin position="321"/>
        <end position="333"/>
    </location>
</feature>
<feature type="compositionally biased region" description="Basic and acidic residues" evidence="1">
    <location>
        <begin position="295"/>
        <end position="313"/>
    </location>
</feature>
<name>A0A4Z1PR28_9PEZI</name>
<comment type="caution">
    <text evidence="2">The sequence shown here is derived from an EMBL/GenBank/DDBJ whole genome shotgun (WGS) entry which is preliminary data.</text>
</comment>
<dbReference type="AlphaFoldDB" id="A0A4Z1PR28"/>
<accession>A0A4Z1PR28</accession>
<dbReference type="EMBL" id="SNSC02000004">
    <property type="protein sequence ID" value="TID25094.1"/>
    <property type="molecule type" value="Genomic_DNA"/>
</dbReference>
<evidence type="ECO:0000313" key="2">
    <source>
        <dbReference type="EMBL" id="TID25094.1"/>
    </source>
</evidence>
<proteinExistence type="predicted"/>
<gene>
    <name evidence="2" type="ORF">E6O75_ATG04299</name>
</gene>
<keyword evidence="3" id="KW-1185">Reference proteome</keyword>